<evidence type="ECO:0000256" key="3">
    <source>
        <dbReference type="ARBA" id="ARBA00022490"/>
    </source>
</evidence>
<dbReference type="InterPro" id="IPR037301">
    <property type="entry name" value="Tollip_C2"/>
</dbReference>
<dbReference type="InterPro" id="IPR003892">
    <property type="entry name" value="CUE"/>
</dbReference>
<evidence type="ECO:0000259" key="9">
    <source>
        <dbReference type="PROSITE" id="PS50004"/>
    </source>
</evidence>
<dbReference type="SUPFAM" id="SSF49562">
    <property type="entry name" value="C2 domain (Calcium/lipid-binding domain, CaLB)"/>
    <property type="match status" value="1"/>
</dbReference>
<feature type="domain" description="CUE" evidence="10">
    <location>
        <begin position="237"/>
        <end position="280"/>
    </location>
</feature>
<evidence type="ECO:0000256" key="6">
    <source>
        <dbReference type="ARBA" id="ARBA00022859"/>
    </source>
</evidence>
<evidence type="ECO:0000256" key="1">
    <source>
        <dbReference type="ARBA" id="ARBA00004496"/>
    </source>
</evidence>
<dbReference type="PANTHER" id="PTHR16461:SF5">
    <property type="entry name" value="TOLL-INTERACTING PROTEIN"/>
    <property type="match status" value="1"/>
</dbReference>
<dbReference type="GO" id="GO:0045087">
    <property type="term" value="P:innate immune response"/>
    <property type="evidence" value="ECO:0007669"/>
    <property type="project" value="UniProtKB-KW"/>
</dbReference>
<dbReference type="FunFam" id="1.10.8.10:FF:000036">
    <property type="entry name" value="Toll-interacting protein-like Protein"/>
    <property type="match status" value="1"/>
</dbReference>
<dbReference type="InParanoid" id="T1I3Z8"/>
<dbReference type="VEuPathDB" id="VectorBase:RPRC011017"/>
<dbReference type="SUPFAM" id="SSF46934">
    <property type="entry name" value="UBA-like"/>
    <property type="match status" value="1"/>
</dbReference>
<dbReference type="GO" id="GO:0031624">
    <property type="term" value="F:ubiquitin conjugating enzyme binding"/>
    <property type="evidence" value="ECO:0007669"/>
    <property type="project" value="TreeGrafter"/>
</dbReference>
<dbReference type="Gene3D" id="2.60.40.150">
    <property type="entry name" value="C2 domain"/>
    <property type="match status" value="1"/>
</dbReference>
<dbReference type="GeneID" id="141462079"/>
<organism evidence="11 12">
    <name type="scientific">Rhodnius prolixus</name>
    <name type="common">Triatomid bug</name>
    <dbReference type="NCBI Taxonomy" id="13249"/>
    <lineage>
        <taxon>Eukaryota</taxon>
        <taxon>Metazoa</taxon>
        <taxon>Ecdysozoa</taxon>
        <taxon>Arthropoda</taxon>
        <taxon>Hexapoda</taxon>
        <taxon>Insecta</taxon>
        <taxon>Pterygota</taxon>
        <taxon>Neoptera</taxon>
        <taxon>Paraneoptera</taxon>
        <taxon>Hemiptera</taxon>
        <taxon>Heteroptera</taxon>
        <taxon>Panheteroptera</taxon>
        <taxon>Cimicomorpha</taxon>
        <taxon>Reduviidae</taxon>
        <taxon>Triatominae</taxon>
        <taxon>Rhodnius</taxon>
    </lineage>
</organism>
<comment type="subcellular location">
    <subcellularLocation>
        <location evidence="1">Cytoplasm</location>
    </subcellularLocation>
</comment>
<dbReference type="STRING" id="13249.T1I3Z8"/>
<evidence type="ECO:0000256" key="5">
    <source>
        <dbReference type="ARBA" id="ARBA00022737"/>
    </source>
</evidence>
<keyword evidence="6" id="KW-0391">Immunity</keyword>
<feature type="domain" description="C2" evidence="9">
    <location>
        <begin position="41"/>
        <end position="161"/>
    </location>
</feature>
<dbReference type="InterPro" id="IPR035892">
    <property type="entry name" value="C2_domain_sf"/>
</dbReference>
<evidence type="ECO:0000259" key="10">
    <source>
        <dbReference type="PROSITE" id="PS51140"/>
    </source>
</evidence>
<dbReference type="CDD" id="cd14363">
    <property type="entry name" value="CUE_TOLIP"/>
    <property type="match status" value="1"/>
</dbReference>
<keyword evidence="12" id="KW-1185">Reference proteome</keyword>
<protein>
    <submittedName>
        <fullName evidence="11">Toll-interacting protein</fullName>
    </submittedName>
</protein>
<dbReference type="PANTHER" id="PTHR16461">
    <property type="entry name" value="TOLL-INTERACTING PROTEIN"/>
    <property type="match status" value="1"/>
</dbReference>
<dbReference type="eggNOG" id="ENOG502QWQA">
    <property type="taxonomic scope" value="Eukaryota"/>
</dbReference>
<dbReference type="GO" id="GO:0006511">
    <property type="term" value="P:ubiquitin-dependent protein catabolic process"/>
    <property type="evidence" value="ECO:0007669"/>
    <property type="project" value="TreeGrafter"/>
</dbReference>
<evidence type="ECO:0000313" key="11">
    <source>
        <dbReference type="EnsemblMetazoa" id="RPRC011017-PA"/>
    </source>
</evidence>
<keyword evidence="3" id="KW-0963">Cytoplasm</keyword>
<dbReference type="GO" id="GO:0043130">
    <property type="term" value="F:ubiquitin binding"/>
    <property type="evidence" value="ECO:0007669"/>
    <property type="project" value="InterPro"/>
</dbReference>
<dbReference type="FunFam" id="2.60.40.150:FF:000055">
    <property type="entry name" value="Toll-interacting protein-like Protein"/>
    <property type="match status" value="1"/>
</dbReference>
<sequence>MAAVTKNVDTNRRKKVLIGKLPADFLKINATPKQQQEAADQQAAIALHHQFVENSFVGSAVGRLNITVAQAKLVKNYGMTRMDPYVRLRVGHCVYETQTDPNGGKNPHWNKVIQCLLPSGVTTLYVEIYDECSFTMDELIAWAHITIPPPVLRGETSEDWYPLSGKQGDGKEGVINIVLSYVEGANRSCVYTSAAMAPPVMMIPSTAHNIFGVPQFSPVPVYTQMPQQQQQQQQQQLNQQSLTQIEEMFPNIDNEVIKSVFEANRGNKDATVNSLLQMLDV</sequence>
<keyword evidence="4" id="KW-0399">Innate immunity</keyword>
<dbReference type="PROSITE" id="PS51140">
    <property type="entry name" value="CUE"/>
    <property type="match status" value="1"/>
</dbReference>
<dbReference type="AlphaFoldDB" id="T1I3Z8"/>
<evidence type="ECO:0000313" key="12">
    <source>
        <dbReference type="Proteomes" id="UP000015103"/>
    </source>
</evidence>
<dbReference type="Gene3D" id="1.10.8.10">
    <property type="entry name" value="DNA helicase RuvA subunit, C-terminal domain"/>
    <property type="match status" value="1"/>
</dbReference>
<dbReference type="GO" id="GO:0006914">
    <property type="term" value="P:autophagy"/>
    <property type="evidence" value="ECO:0007669"/>
    <property type="project" value="UniProtKB-KW"/>
</dbReference>
<dbReference type="InterPro" id="IPR000008">
    <property type="entry name" value="C2_dom"/>
</dbReference>
<evidence type="ECO:0000256" key="8">
    <source>
        <dbReference type="ARBA" id="ARBA00023198"/>
    </source>
</evidence>
<dbReference type="Proteomes" id="UP000015103">
    <property type="component" value="Unassembled WGS sequence"/>
</dbReference>
<dbReference type="RefSeq" id="XP_073999779.1">
    <property type="nucleotide sequence ID" value="XM_074143678.1"/>
</dbReference>
<name>T1I3Z8_RHOPR</name>
<keyword evidence="7" id="KW-0072">Autophagy</keyword>
<dbReference type="HOGENOM" id="CLU_067725_0_0_1"/>
<comment type="similarity">
    <text evidence="2">Belongs to the tollip family.</text>
</comment>
<evidence type="ECO:0000256" key="2">
    <source>
        <dbReference type="ARBA" id="ARBA00009278"/>
    </source>
</evidence>
<dbReference type="SMART" id="SM00239">
    <property type="entry name" value="C2"/>
    <property type="match status" value="1"/>
</dbReference>
<reference evidence="11" key="1">
    <citation type="submission" date="2015-05" db="UniProtKB">
        <authorList>
            <consortium name="EnsemblMetazoa"/>
        </authorList>
    </citation>
    <scope>IDENTIFICATION</scope>
</reference>
<dbReference type="InterPro" id="IPR041799">
    <property type="entry name" value="TOLIP_CUE"/>
</dbReference>
<accession>T1I3Z8</accession>
<evidence type="ECO:0000256" key="7">
    <source>
        <dbReference type="ARBA" id="ARBA00023006"/>
    </source>
</evidence>
<dbReference type="GO" id="GO:0005737">
    <property type="term" value="C:cytoplasm"/>
    <property type="evidence" value="ECO:0007669"/>
    <property type="project" value="UniProtKB-SubCell"/>
</dbReference>
<dbReference type="EMBL" id="ACPB03007727">
    <property type="status" value="NOT_ANNOTATED_CDS"/>
    <property type="molecule type" value="Genomic_DNA"/>
</dbReference>
<dbReference type="SMART" id="SM00546">
    <property type="entry name" value="CUE"/>
    <property type="match status" value="1"/>
</dbReference>
<dbReference type="CDD" id="cd04016">
    <property type="entry name" value="C2_Tollip"/>
    <property type="match status" value="1"/>
</dbReference>
<dbReference type="InterPro" id="IPR009060">
    <property type="entry name" value="UBA-like_sf"/>
</dbReference>
<proteinExistence type="inferred from homology"/>
<dbReference type="Pfam" id="PF02845">
    <property type="entry name" value="CUE"/>
    <property type="match status" value="1"/>
</dbReference>
<dbReference type="Pfam" id="PF00168">
    <property type="entry name" value="C2"/>
    <property type="match status" value="1"/>
</dbReference>
<dbReference type="EnsemblMetazoa" id="RPRC011017-RA">
    <property type="protein sequence ID" value="RPRC011017-PA"/>
    <property type="gene ID" value="RPRC011017"/>
</dbReference>
<keyword evidence="8" id="KW-0395">Inflammatory response</keyword>
<evidence type="ECO:0000256" key="4">
    <source>
        <dbReference type="ARBA" id="ARBA00022588"/>
    </source>
</evidence>
<dbReference type="PROSITE" id="PS50004">
    <property type="entry name" value="C2"/>
    <property type="match status" value="1"/>
</dbReference>
<keyword evidence="5" id="KW-0677">Repeat</keyword>